<comment type="caution">
    <text evidence="2">The sequence shown here is derived from an EMBL/GenBank/DDBJ whole genome shotgun (WGS) entry which is preliminary data.</text>
</comment>
<evidence type="ECO:0000313" key="3">
    <source>
        <dbReference type="Proteomes" id="UP000807469"/>
    </source>
</evidence>
<evidence type="ECO:0000256" key="1">
    <source>
        <dbReference type="SAM" id="Phobius"/>
    </source>
</evidence>
<evidence type="ECO:0000313" key="2">
    <source>
        <dbReference type="EMBL" id="KAF9472875.1"/>
    </source>
</evidence>
<name>A0A9P5YQH7_9AGAR</name>
<proteinExistence type="predicted"/>
<keyword evidence="1" id="KW-0472">Membrane</keyword>
<organism evidence="2 3">
    <name type="scientific">Pholiota conissans</name>
    <dbReference type="NCBI Taxonomy" id="109636"/>
    <lineage>
        <taxon>Eukaryota</taxon>
        <taxon>Fungi</taxon>
        <taxon>Dikarya</taxon>
        <taxon>Basidiomycota</taxon>
        <taxon>Agaricomycotina</taxon>
        <taxon>Agaricomycetes</taxon>
        <taxon>Agaricomycetidae</taxon>
        <taxon>Agaricales</taxon>
        <taxon>Agaricineae</taxon>
        <taxon>Strophariaceae</taxon>
        <taxon>Pholiota</taxon>
    </lineage>
</organism>
<dbReference type="AlphaFoldDB" id="A0A9P5YQH7"/>
<dbReference type="PANTHER" id="PTHR46579:SF1">
    <property type="entry name" value="F5_8 TYPE C DOMAIN-CONTAINING PROTEIN"/>
    <property type="match status" value="1"/>
</dbReference>
<keyword evidence="1" id="KW-1133">Transmembrane helix</keyword>
<dbReference type="PANTHER" id="PTHR46579">
    <property type="entry name" value="F5/8 TYPE C DOMAIN-CONTAINING PROTEIN-RELATED"/>
    <property type="match status" value="1"/>
</dbReference>
<evidence type="ECO:0008006" key="4">
    <source>
        <dbReference type="Google" id="ProtNLM"/>
    </source>
</evidence>
<feature type="transmembrane region" description="Helical" evidence="1">
    <location>
        <begin position="20"/>
        <end position="38"/>
    </location>
</feature>
<dbReference type="OrthoDB" id="2404451at2759"/>
<accession>A0A9P5YQH7</accession>
<dbReference type="EMBL" id="MU155489">
    <property type="protein sequence ID" value="KAF9472875.1"/>
    <property type="molecule type" value="Genomic_DNA"/>
</dbReference>
<gene>
    <name evidence="2" type="ORF">BDN70DRAFT_818010</name>
</gene>
<keyword evidence="3" id="KW-1185">Reference proteome</keyword>
<dbReference type="Proteomes" id="UP000807469">
    <property type="component" value="Unassembled WGS sequence"/>
</dbReference>
<keyword evidence="1" id="KW-0812">Transmembrane</keyword>
<protein>
    <recommendedName>
        <fullName evidence="4">Transposase</fullName>
    </recommendedName>
</protein>
<reference evidence="2" key="1">
    <citation type="submission" date="2020-11" db="EMBL/GenBank/DDBJ databases">
        <authorList>
            <consortium name="DOE Joint Genome Institute"/>
            <person name="Ahrendt S."/>
            <person name="Riley R."/>
            <person name="Andreopoulos W."/>
            <person name="Labutti K."/>
            <person name="Pangilinan J."/>
            <person name="Ruiz-Duenas F.J."/>
            <person name="Barrasa J.M."/>
            <person name="Sanchez-Garcia M."/>
            <person name="Camarero S."/>
            <person name="Miyauchi S."/>
            <person name="Serrano A."/>
            <person name="Linde D."/>
            <person name="Babiker R."/>
            <person name="Drula E."/>
            <person name="Ayuso-Fernandez I."/>
            <person name="Pacheco R."/>
            <person name="Padilla G."/>
            <person name="Ferreira P."/>
            <person name="Barriuso J."/>
            <person name="Kellner H."/>
            <person name="Castanera R."/>
            <person name="Alfaro M."/>
            <person name="Ramirez L."/>
            <person name="Pisabarro A.G."/>
            <person name="Kuo A."/>
            <person name="Tritt A."/>
            <person name="Lipzen A."/>
            <person name="He G."/>
            <person name="Yan M."/>
            <person name="Ng V."/>
            <person name="Cullen D."/>
            <person name="Martin F."/>
            <person name="Rosso M.-N."/>
            <person name="Henrissat B."/>
            <person name="Hibbett D."/>
            <person name="Martinez A.T."/>
            <person name="Grigoriev I.V."/>
        </authorList>
    </citation>
    <scope>NUCLEOTIDE SEQUENCE</scope>
    <source>
        <strain evidence="2">CIRM-BRFM 674</strain>
    </source>
</reference>
<sequence>MVQELLELASGVSTFDLDKKVLFALHAYLVAVFGDIPAMSMIMRMKGHNGIFPCRMCMIKGVRAPHTRSTTHYVPLNRENLSSVLLSLTGDDPEIAIYDAANLPLRTHSEFLRQAHFVQFSESTAEEKRRSKACGIKGIPLLSYLPSLSFPVSFPYDFMHLIWENLIPNLIRLWTGKFKGLDEGMESYELRPGVWQAIGKATKASGSTIPSAYGGRPQDVSDDGNTFTADSWSFWTLYIGPVLLQERFINDTYYDHFIKLVKLLTKCLQFEMLRDDIALIRSGFEEWVTEFER</sequence>